<evidence type="ECO:0000256" key="4">
    <source>
        <dbReference type="SAM" id="MobiDB-lite"/>
    </source>
</evidence>
<proteinExistence type="inferred from homology"/>
<keyword evidence="2" id="KW-0479">Metal-binding</keyword>
<dbReference type="PANTHER" id="PTHR30632">
    <property type="entry name" value="MOLYBDATE-BINDING PERIPLASMIC PROTEIN"/>
    <property type="match status" value="1"/>
</dbReference>
<evidence type="ECO:0000256" key="3">
    <source>
        <dbReference type="ARBA" id="ARBA00022729"/>
    </source>
</evidence>
<feature type="compositionally biased region" description="Low complexity" evidence="4">
    <location>
        <begin position="280"/>
        <end position="294"/>
    </location>
</feature>
<feature type="signal peptide" evidence="5">
    <location>
        <begin position="1"/>
        <end position="25"/>
    </location>
</feature>
<gene>
    <name evidence="6" type="primary">modA</name>
    <name evidence="6" type="ORF">HOP51_19420</name>
</gene>
<evidence type="ECO:0000256" key="2">
    <source>
        <dbReference type="ARBA" id="ARBA00022723"/>
    </source>
</evidence>
<name>A0ABS9AKJ0_9GAMM</name>
<organism evidence="6 7">
    <name type="scientific">Billgrantia zhangzhouensis</name>
    <dbReference type="NCBI Taxonomy" id="2733481"/>
    <lineage>
        <taxon>Bacteria</taxon>
        <taxon>Pseudomonadati</taxon>
        <taxon>Pseudomonadota</taxon>
        <taxon>Gammaproteobacteria</taxon>
        <taxon>Oceanospirillales</taxon>
        <taxon>Halomonadaceae</taxon>
        <taxon>Billgrantia</taxon>
    </lineage>
</organism>
<dbReference type="NCBIfam" id="TIGR01256">
    <property type="entry name" value="modA"/>
    <property type="match status" value="1"/>
</dbReference>
<keyword evidence="3 5" id="KW-0732">Signal</keyword>
<accession>A0ABS9AKJ0</accession>
<dbReference type="Gene3D" id="3.40.190.10">
    <property type="entry name" value="Periplasmic binding protein-like II"/>
    <property type="match status" value="2"/>
</dbReference>
<feature type="compositionally biased region" description="Basic and acidic residues" evidence="4">
    <location>
        <begin position="316"/>
        <end position="327"/>
    </location>
</feature>
<dbReference type="Pfam" id="PF13531">
    <property type="entry name" value="SBP_bac_11"/>
    <property type="match status" value="1"/>
</dbReference>
<evidence type="ECO:0000313" key="7">
    <source>
        <dbReference type="Proteomes" id="UP001320122"/>
    </source>
</evidence>
<protein>
    <submittedName>
        <fullName evidence="6">Molybdate ABC transporter substrate-binding protein</fullName>
    </submittedName>
</protein>
<feature type="chain" id="PRO_5047174350" evidence="5">
    <location>
        <begin position="26"/>
        <end position="355"/>
    </location>
</feature>
<comment type="similarity">
    <text evidence="1">Belongs to the bacterial solute-binding protein ModA family.</text>
</comment>
<dbReference type="SUPFAM" id="SSF53850">
    <property type="entry name" value="Periplasmic binding protein-like II"/>
    <property type="match status" value="1"/>
</dbReference>
<comment type="caution">
    <text evidence="6">The sequence shown here is derived from an EMBL/GenBank/DDBJ whole genome shotgun (WGS) entry which is preliminary data.</text>
</comment>
<dbReference type="InterPro" id="IPR005950">
    <property type="entry name" value="ModA"/>
</dbReference>
<feature type="region of interest" description="Disordered" evidence="4">
    <location>
        <begin position="267"/>
        <end position="355"/>
    </location>
</feature>
<evidence type="ECO:0000256" key="1">
    <source>
        <dbReference type="ARBA" id="ARBA00009175"/>
    </source>
</evidence>
<dbReference type="EMBL" id="JABFTT010000018">
    <property type="protein sequence ID" value="MCE8022262.1"/>
    <property type="molecule type" value="Genomic_DNA"/>
</dbReference>
<sequence>MLTMKFCPRWLVAVCLVLTWSPVQATSPIVAAASSLQFVFPELLEAFEAETGHSVRVNYGASGNFRRQIQQDAPFEVFLSADEINVKALEEVGLLEDESEVYAVGRLVWLQRAGRGDLPSAEAPLAGVQEALAGFERGEGRQRIALANPEHAPYGVAARQVLEQAGLWETTTPLRIFGENVSQAAQFALSDEARGGLVAESLVLAPPLAERGDFLLIPEAWHEPLVQRMALVKDAGLSGVALRWAAAAGGIGASAGMRAPGTAARRAIFSRGPGDPPPVAARTVPATRADSHPRPAGHSRPGRGGRPCRPALRAAWRKEPAGGRCRDALSSPGQRRGGTAAGSPQPVRGTGGGGP</sequence>
<dbReference type="PANTHER" id="PTHR30632:SF14">
    <property type="entry name" value="TUNGSTATE_MOLYBDATE_CHROMATE-BINDING PROTEIN MODA"/>
    <property type="match status" value="1"/>
</dbReference>
<dbReference type="InterPro" id="IPR050682">
    <property type="entry name" value="ModA/WtpA"/>
</dbReference>
<reference evidence="6 7" key="1">
    <citation type="journal article" date="2021" name="Front. Microbiol.">
        <title>Aerobic Denitrification and Heterotrophic Sulfur Oxidation in the Genus Halomonas Revealed by Six Novel Species Characterizations and Genome-Based Analysis.</title>
        <authorList>
            <person name="Wang L."/>
            <person name="Shao Z."/>
        </authorList>
    </citation>
    <scope>NUCLEOTIDE SEQUENCE [LARGE SCALE GENOMIC DNA]</scope>
    <source>
        <strain evidence="6 7">MCCC 1A11036</strain>
    </source>
</reference>
<evidence type="ECO:0000313" key="6">
    <source>
        <dbReference type="EMBL" id="MCE8022262.1"/>
    </source>
</evidence>
<keyword evidence="7" id="KW-1185">Reference proteome</keyword>
<evidence type="ECO:0000256" key="5">
    <source>
        <dbReference type="SAM" id="SignalP"/>
    </source>
</evidence>
<dbReference type="Proteomes" id="UP001320122">
    <property type="component" value="Unassembled WGS sequence"/>
</dbReference>